<proteinExistence type="predicted"/>
<evidence type="ECO:0000256" key="1">
    <source>
        <dbReference type="SAM" id="MobiDB-lite"/>
    </source>
</evidence>
<gene>
    <name evidence="2" type="ORF">IPK02_14695</name>
</gene>
<feature type="region of interest" description="Disordered" evidence="1">
    <location>
        <begin position="125"/>
        <end position="145"/>
    </location>
</feature>
<evidence type="ECO:0000313" key="3">
    <source>
        <dbReference type="Proteomes" id="UP000706151"/>
    </source>
</evidence>
<protein>
    <submittedName>
        <fullName evidence="2">Uncharacterized protein</fullName>
    </submittedName>
</protein>
<dbReference type="Proteomes" id="UP000706151">
    <property type="component" value="Unassembled WGS sequence"/>
</dbReference>
<dbReference type="EMBL" id="JADJOT010000009">
    <property type="protein sequence ID" value="MBK7955090.1"/>
    <property type="molecule type" value="Genomic_DNA"/>
</dbReference>
<accession>A0A935W869</accession>
<reference evidence="2 3" key="1">
    <citation type="submission" date="2020-10" db="EMBL/GenBank/DDBJ databases">
        <title>Connecting structure to function with the recovery of over 1000 high-quality activated sludge metagenome-assembled genomes encoding full-length rRNA genes using long-read sequencing.</title>
        <authorList>
            <person name="Singleton C.M."/>
            <person name="Petriglieri F."/>
            <person name="Kristensen J.M."/>
            <person name="Kirkegaard R.H."/>
            <person name="Michaelsen T.Y."/>
            <person name="Andersen M.H."/>
            <person name="Karst S.M."/>
            <person name="Dueholm M.S."/>
            <person name="Nielsen P.H."/>
            <person name="Albertsen M."/>
        </authorList>
    </citation>
    <scope>NUCLEOTIDE SEQUENCE [LARGE SCALE GENOMIC DNA]</scope>
    <source>
        <strain evidence="2">Fred_18-Q3-R57-64_BAT3C.720</strain>
    </source>
</reference>
<evidence type="ECO:0000313" key="2">
    <source>
        <dbReference type="EMBL" id="MBK7955090.1"/>
    </source>
</evidence>
<feature type="region of interest" description="Disordered" evidence="1">
    <location>
        <begin position="190"/>
        <end position="240"/>
    </location>
</feature>
<sequence>MTGSSQDGAQPVATIGAERLDPHLAGRALIGLAGAGQPTPAGLPKQLPTGGAVTGTGIVTRIDEGLEQQGLEAPVIEPVGACAARELSEHMAGQMRYPDVGKDQEAAVVHHPRHILAAGLGGPADPAVAHGHRPGSAGQQDAAQAPVARQDEVAQAVAEGALETQRVPARYQRIPLRPHGRVANHFQETGASADRAQCTRGSATGSTAAAGAVERRGGEGRSAGSASNPATRKRSRNSRQAWIFGVPDRVNQARCSQSVAANSWRGNPGSHATVAQRSAISAALNSRPQCTQPLVFMTSTTDPPAQAQTCCPSRILPETRAPV</sequence>
<name>A0A935W869_9PROT</name>
<dbReference type="AlphaFoldDB" id="A0A935W869"/>
<comment type="caution">
    <text evidence="2">The sequence shown here is derived from an EMBL/GenBank/DDBJ whole genome shotgun (WGS) entry which is preliminary data.</text>
</comment>
<feature type="compositionally biased region" description="Low complexity" evidence="1">
    <location>
        <begin position="201"/>
        <end position="212"/>
    </location>
</feature>
<organism evidence="2 3">
    <name type="scientific">Candidatus Accumulibacter affinis</name>
    <dbReference type="NCBI Taxonomy" id="2954384"/>
    <lineage>
        <taxon>Bacteria</taxon>
        <taxon>Pseudomonadati</taxon>
        <taxon>Pseudomonadota</taxon>
        <taxon>Betaproteobacteria</taxon>
        <taxon>Candidatus Accumulibacter</taxon>
    </lineage>
</organism>